<evidence type="ECO:0000256" key="1">
    <source>
        <dbReference type="SAM" id="MobiDB-lite"/>
    </source>
</evidence>
<feature type="compositionally biased region" description="Low complexity" evidence="1">
    <location>
        <begin position="140"/>
        <end position="169"/>
    </location>
</feature>
<dbReference type="PANTHER" id="PTHR10773:SF19">
    <property type="match status" value="1"/>
</dbReference>
<feature type="region of interest" description="Disordered" evidence="1">
    <location>
        <begin position="52"/>
        <end position="83"/>
    </location>
</feature>
<keyword evidence="3" id="KW-1185">Reference proteome</keyword>
<evidence type="ECO:0000313" key="3">
    <source>
        <dbReference type="Proteomes" id="UP000299102"/>
    </source>
</evidence>
<name>A0A4C1SQQ7_EUMVA</name>
<protein>
    <submittedName>
        <fullName evidence="2">Uncharacterized protein</fullName>
    </submittedName>
</protein>
<sequence length="322" mass="37050">MSKENRSISTDVLTQLCHSHQFEENLYIPPSDANLINDSNTDPNCFRQKEKKLPPKYVENSTSVNGEESAKSSNFEPQWNKENKPIDTNLLTIPWHSQQTRNDCCIISPSEESLIDDSDADPSYVRQKKKKLRPKVYPNLSSSSLSDNSSSGTSNSSGSSRTITVSSSESETETRIVTDGVIQTLSQDVVNEDRNDQLNQEVKRGKKRLRRESTWKTNVCKVLRNSGKAYQSLSKTKKTVSERKVRTSYGENCRLRCNMNINEETRQIIFDAYWGLADLQRQREYIVRHTEEIKPKYIYSSTQDYRGLNRAFYFEVAGNKWE</sequence>
<dbReference type="EMBL" id="BGZK01000014">
    <property type="protein sequence ID" value="GBP04489.1"/>
    <property type="molecule type" value="Genomic_DNA"/>
</dbReference>
<feature type="compositionally biased region" description="Polar residues" evidence="1">
    <location>
        <begin position="59"/>
        <end position="77"/>
    </location>
</feature>
<accession>A0A4C1SQQ7</accession>
<dbReference type="PANTHER" id="PTHR10773">
    <property type="entry name" value="DNA-DIRECTED RNA POLYMERASES I, II, AND III SUBUNIT RPABC2"/>
    <property type="match status" value="1"/>
</dbReference>
<dbReference type="Proteomes" id="UP000299102">
    <property type="component" value="Unassembled WGS sequence"/>
</dbReference>
<proteinExistence type="predicted"/>
<organism evidence="2 3">
    <name type="scientific">Eumeta variegata</name>
    <name type="common">Bagworm moth</name>
    <name type="synonym">Eumeta japonica</name>
    <dbReference type="NCBI Taxonomy" id="151549"/>
    <lineage>
        <taxon>Eukaryota</taxon>
        <taxon>Metazoa</taxon>
        <taxon>Ecdysozoa</taxon>
        <taxon>Arthropoda</taxon>
        <taxon>Hexapoda</taxon>
        <taxon>Insecta</taxon>
        <taxon>Pterygota</taxon>
        <taxon>Neoptera</taxon>
        <taxon>Endopterygota</taxon>
        <taxon>Lepidoptera</taxon>
        <taxon>Glossata</taxon>
        <taxon>Ditrysia</taxon>
        <taxon>Tineoidea</taxon>
        <taxon>Psychidae</taxon>
        <taxon>Oiketicinae</taxon>
        <taxon>Eumeta</taxon>
    </lineage>
</organism>
<comment type="caution">
    <text evidence="2">The sequence shown here is derived from an EMBL/GenBank/DDBJ whole genome shotgun (WGS) entry which is preliminary data.</text>
</comment>
<reference evidence="2 3" key="1">
    <citation type="journal article" date="2019" name="Commun. Biol.">
        <title>The bagworm genome reveals a unique fibroin gene that provides high tensile strength.</title>
        <authorList>
            <person name="Kono N."/>
            <person name="Nakamura H."/>
            <person name="Ohtoshi R."/>
            <person name="Tomita M."/>
            <person name="Numata K."/>
            <person name="Arakawa K."/>
        </authorList>
    </citation>
    <scope>NUCLEOTIDE SEQUENCE [LARGE SCALE GENOMIC DNA]</scope>
</reference>
<evidence type="ECO:0000313" key="2">
    <source>
        <dbReference type="EMBL" id="GBP04489.1"/>
    </source>
</evidence>
<dbReference type="AlphaFoldDB" id="A0A4C1SQQ7"/>
<gene>
    <name evidence="2" type="ORF">EVAR_3868_1</name>
</gene>
<dbReference type="OrthoDB" id="6776127at2759"/>
<feature type="region of interest" description="Disordered" evidence="1">
    <location>
        <begin position="115"/>
        <end position="177"/>
    </location>
</feature>